<keyword evidence="4" id="KW-0121">Carboxypeptidase</keyword>
<feature type="region of interest" description="Disordered" evidence="1">
    <location>
        <begin position="591"/>
        <end position="622"/>
    </location>
</feature>
<dbReference type="Gene3D" id="3.40.630.10">
    <property type="entry name" value="Zn peptidases"/>
    <property type="match status" value="1"/>
</dbReference>
<dbReference type="RefSeq" id="WP_078717245.1">
    <property type="nucleotide sequence ID" value="NZ_FUYC01000006.1"/>
</dbReference>
<feature type="signal peptide" evidence="2">
    <location>
        <begin position="1"/>
        <end position="23"/>
    </location>
</feature>
<dbReference type="GO" id="GO:0004180">
    <property type="term" value="F:carboxypeptidase activity"/>
    <property type="evidence" value="ECO:0007669"/>
    <property type="project" value="UniProtKB-KW"/>
</dbReference>
<dbReference type="OrthoDB" id="10830at2"/>
<keyword evidence="2" id="KW-0732">Signal</keyword>
<evidence type="ECO:0000256" key="1">
    <source>
        <dbReference type="SAM" id="MobiDB-lite"/>
    </source>
</evidence>
<sequence length="622" mass="69025">MKHIPNIAWISLLLLLCAVPSSAETHGRYDFTFFEGTQYPLTVFFLHGDQDGPTIMVQGGIQGDEPSGFITAQLLTHARVRKGNLIIVPRANVPSINLRTRQINVDMNRRFDRDYNAFYEDRLARVVRFLLAQSDALIHLHEGSGFYHPTYVDSLRNPMRYGQSIIIDAMVYGRLNLGRAVDDVLAELNPHISPKSYRFQLFNTRTFDDATNYAEMRKSLTCYALTTLNIPALAVEVSKSITQLDWKVQRQMEATLALLRHYGVDVEAPSIRPDVVADYADNVHVRVNGQPLSPGHTIDLAPGAPLTVETEPDNSELAPALAVFASDRPGVNLVNTPRLALESFHGIEVRSDGRKVASARVRVRGKPATAETLAPPVFVCWLNGEPRFLHEGETLRALVGDQLILEGIWGSLREEVLNLKGYVAQAGSNDGQDCGWEIILDPDNFMDKYRLESHADSAMDATRNALARWAGRTPQAGRTARFRVVRETPSMRRAEFYISVQPRTVHALRLRDRHGDSVLVPWQPGGTFPLPEGRYVLEDAWSNGPANKLLTTANDLPVRAGTDLHLEPGRPLRLSLRQATTFAPIGTMTFLAGGEQPDRAGLSRTAERTAPSSGESELSSPF</sequence>
<evidence type="ECO:0000256" key="2">
    <source>
        <dbReference type="SAM" id="SignalP"/>
    </source>
</evidence>
<evidence type="ECO:0000313" key="5">
    <source>
        <dbReference type="Proteomes" id="UP000190027"/>
    </source>
</evidence>
<feature type="compositionally biased region" description="Polar residues" evidence="1">
    <location>
        <begin position="610"/>
        <end position="622"/>
    </location>
</feature>
<feature type="chain" id="PRO_5013137664" evidence="2">
    <location>
        <begin position="24"/>
        <end position="622"/>
    </location>
</feature>
<dbReference type="AlphaFoldDB" id="A0A1T4X245"/>
<dbReference type="EMBL" id="FUYC01000006">
    <property type="protein sequence ID" value="SKA83626.1"/>
    <property type="molecule type" value="Genomic_DNA"/>
</dbReference>
<dbReference type="STRING" id="1121449.SAMN02745704_01685"/>
<dbReference type="Pfam" id="PF17033">
    <property type="entry name" value="Peptidase_M99"/>
    <property type="match status" value="1"/>
</dbReference>
<organism evidence="4 5">
    <name type="scientific">Paucidesulfovibrio gracilis DSM 16080</name>
    <dbReference type="NCBI Taxonomy" id="1121449"/>
    <lineage>
        <taxon>Bacteria</taxon>
        <taxon>Pseudomonadati</taxon>
        <taxon>Thermodesulfobacteriota</taxon>
        <taxon>Desulfovibrionia</taxon>
        <taxon>Desulfovibrionales</taxon>
        <taxon>Desulfovibrionaceae</taxon>
        <taxon>Paucidesulfovibrio</taxon>
    </lineage>
</organism>
<name>A0A1T4X245_9BACT</name>
<accession>A0A1T4X245</accession>
<dbReference type="InterPro" id="IPR031489">
    <property type="entry name" value="Peptidase_M99"/>
</dbReference>
<dbReference type="SUPFAM" id="SSF53187">
    <property type="entry name" value="Zn-dependent exopeptidases"/>
    <property type="match status" value="1"/>
</dbReference>
<evidence type="ECO:0000259" key="3">
    <source>
        <dbReference type="Pfam" id="PF17033"/>
    </source>
</evidence>
<keyword evidence="4" id="KW-0645">Protease</keyword>
<dbReference type="CDD" id="cd06243">
    <property type="entry name" value="M14_CP_Csd4-like"/>
    <property type="match status" value="1"/>
</dbReference>
<keyword evidence="5" id="KW-1185">Reference proteome</keyword>
<gene>
    <name evidence="4" type="ORF">SAMN02745704_01685</name>
</gene>
<protein>
    <submittedName>
        <fullName evidence="4">Carboxypeptidase controlling helical cell shape</fullName>
    </submittedName>
</protein>
<evidence type="ECO:0000313" key="4">
    <source>
        <dbReference type="EMBL" id="SKA83626.1"/>
    </source>
</evidence>
<reference evidence="4 5" key="1">
    <citation type="submission" date="2017-02" db="EMBL/GenBank/DDBJ databases">
        <authorList>
            <person name="Peterson S.W."/>
        </authorList>
    </citation>
    <scope>NUCLEOTIDE SEQUENCE [LARGE SCALE GENOMIC DNA]</scope>
    <source>
        <strain evidence="4 5">DSM 16080</strain>
    </source>
</reference>
<feature type="domain" description="D,L-carboxypeptidase peptidase" evidence="3">
    <location>
        <begin position="51"/>
        <end position="265"/>
    </location>
</feature>
<proteinExistence type="predicted"/>
<keyword evidence="4" id="KW-0378">Hydrolase</keyword>
<dbReference type="Proteomes" id="UP000190027">
    <property type="component" value="Unassembled WGS sequence"/>
</dbReference>